<dbReference type="OrthoDB" id="3117325at2759"/>
<keyword evidence="2" id="KW-1185">Reference proteome</keyword>
<proteinExistence type="predicted"/>
<accession>A0A9P5ND26</accession>
<gene>
    <name evidence="1" type="ORF">CPB84DRAFT_255606</name>
</gene>
<evidence type="ECO:0000313" key="2">
    <source>
        <dbReference type="Proteomes" id="UP000724874"/>
    </source>
</evidence>
<evidence type="ECO:0008006" key="3">
    <source>
        <dbReference type="Google" id="ProtNLM"/>
    </source>
</evidence>
<reference evidence="1" key="1">
    <citation type="submission" date="2020-11" db="EMBL/GenBank/DDBJ databases">
        <authorList>
            <consortium name="DOE Joint Genome Institute"/>
            <person name="Ahrendt S."/>
            <person name="Riley R."/>
            <person name="Andreopoulos W."/>
            <person name="LaButti K."/>
            <person name="Pangilinan J."/>
            <person name="Ruiz-duenas F.J."/>
            <person name="Barrasa J.M."/>
            <person name="Sanchez-Garcia M."/>
            <person name="Camarero S."/>
            <person name="Miyauchi S."/>
            <person name="Serrano A."/>
            <person name="Linde D."/>
            <person name="Babiker R."/>
            <person name="Drula E."/>
            <person name="Ayuso-Fernandez I."/>
            <person name="Pacheco R."/>
            <person name="Padilla G."/>
            <person name="Ferreira P."/>
            <person name="Barriuso J."/>
            <person name="Kellner H."/>
            <person name="Castanera R."/>
            <person name="Alfaro M."/>
            <person name="Ramirez L."/>
            <person name="Pisabarro A.G."/>
            <person name="Kuo A."/>
            <person name="Tritt A."/>
            <person name="Lipzen A."/>
            <person name="He G."/>
            <person name="Yan M."/>
            <person name="Ng V."/>
            <person name="Cullen D."/>
            <person name="Martin F."/>
            <person name="Rosso M.-N."/>
            <person name="Henrissat B."/>
            <person name="Hibbett D."/>
            <person name="Martinez A.T."/>
            <person name="Grigoriev I.V."/>
        </authorList>
    </citation>
    <scope>NUCLEOTIDE SEQUENCE</scope>
    <source>
        <strain evidence="1">AH 44721</strain>
    </source>
</reference>
<dbReference type="EMBL" id="JADNYJ010000133">
    <property type="protein sequence ID" value="KAF8881306.1"/>
    <property type="molecule type" value="Genomic_DNA"/>
</dbReference>
<organism evidence="1 2">
    <name type="scientific">Gymnopilus junonius</name>
    <name type="common">Spectacular rustgill mushroom</name>
    <name type="synonym">Gymnopilus spectabilis subsp. junonius</name>
    <dbReference type="NCBI Taxonomy" id="109634"/>
    <lineage>
        <taxon>Eukaryota</taxon>
        <taxon>Fungi</taxon>
        <taxon>Dikarya</taxon>
        <taxon>Basidiomycota</taxon>
        <taxon>Agaricomycotina</taxon>
        <taxon>Agaricomycetes</taxon>
        <taxon>Agaricomycetidae</taxon>
        <taxon>Agaricales</taxon>
        <taxon>Agaricineae</taxon>
        <taxon>Hymenogastraceae</taxon>
        <taxon>Gymnopilus</taxon>
    </lineage>
</organism>
<dbReference type="Proteomes" id="UP000724874">
    <property type="component" value="Unassembled WGS sequence"/>
</dbReference>
<comment type="caution">
    <text evidence="1">The sequence shown here is derived from an EMBL/GenBank/DDBJ whole genome shotgun (WGS) entry which is preliminary data.</text>
</comment>
<protein>
    <recommendedName>
        <fullName evidence="3">F-box domain-containing protein</fullName>
    </recommendedName>
</protein>
<name>A0A9P5ND26_GYMJU</name>
<evidence type="ECO:0000313" key="1">
    <source>
        <dbReference type="EMBL" id="KAF8881306.1"/>
    </source>
</evidence>
<dbReference type="AlphaFoldDB" id="A0A9P5ND26"/>
<sequence>MPSSVLLLRVARKSLSIPFGIITYVPFSSAFKLCRTAVINKLVPKRQDLINTIYCIKAIQSAGSDVGRKFVANVWQATASSFLLTLKFYYLCTLEIPWATESILTMALQPSHQWPSLPFDILVAIIGELVDSKDTNSLRSCSLLCRNLLHPCRRDLFRTFDMRDISGNALYFLKFNTLLSNNAHLIPYVRNIHLLDVHDYRDKEHGSPFFLNEHIPSFLHMLTNVETFGLYSARWTHWHELGPDAQSGIMQIITRPCCMELHLENVRNIVPSLLNSCRSLKIWDIGGCFLEGFEDRQNSTEQMEVDVPNDHCIYLDSVSFNTASPELLFDLDPCSSNSPLLLRFSRLRHLTITMSPETIEVMWKLIHCASDTLQTLTLRQRAETSDSTSSVSGSDSEFVYKHAPLTIGRKSQILRDPHISLSPMTHLYRFSFTVILQVIAEDFLRDRLYDWCVLLPTSPPSIREVNITLDLFYCQPEEIIVIFSPSSSSEDGIDTFGGDFLVDLDYTLSNRPVFPSLKNVEITVLLSDDYAYTTDSEYFSETEDGEPYPPVMEIKEIEDAVRERMPLTRASLDDGFCIRARTGHHN</sequence>